<protein>
    <recommendedName>
        <fullName evidence="1">2-hydroxychromene-2-carboxylate isomerase</fullName>
        <ecNumber evidence="1">5.99.1.4</ecNumber>
    </recommendedName>
</protein>
<evidence type="ECO:0000256" key="2">
    <source>
        <dbReference type="PIRSR" id="PIRSR006386-1"/>
    </source>
</evidence>
<feature type="region of interest" description="Disordered" evidence="3">
    <location>
        <begin position="213"/>
        <end position="233"/>
    </location>
</feature>
<dbReference type="InterPro" id="IPR051924">
    <property type="entry name" value="GST_Kappa/NadH"/>
</dbReference>
<comment type="catalytic activity">
    <reaction evidence="1">
        <text>2-hydroxychromene-2-carboxylate = (3E)-4-(2-hydroxyphenyl)-2-oxobut-3-enoate</text>
        <dbReference type="Rhea" id="RHEA:27401"/>
        <dbReference type="ChEBI" id="CHEBI:59350"/>
        <dbReference type="ChEBI" id="CHEBI:59353"/>
        <dbReference type="EC" id="5.99.1.4"/>
    </reaction>
</comment>
<dbReference type="Proteomes" id="UP000446768">
    <property type="component" value="Unassembled WGS sequence"/>
</dbReference>
<evidence type="ECO:0000256" key="3">
    <source>
        <dbReference type="SAM" id="MobiDB-lite"/>
    </source>
</evidence>
<dbReference type="EMBL" id="WKJJ01000024">
    <property type="protein sequence ID" value="MRV75846.1"/>
    <property type="molecule type" value="Genomic_DNA"/>
</dbReference>
<dbReference type="CDD" id="cd03022">
    <property type="entry name" value="DsbA_HCCA_Iso"/>
    <property type="match status" value="1"/>
</dbReference>
<organism evidence="5 6">
    <name type="scientific">Pseudoduganella rivuli</name>
    <dbReference type="NCBI Taxonomy" id="2666085"/>
    <lineage>
        <taxon>Bacteria</taxon>
        <taxon>Pseudomonadati</taxon>
        <taxon>Pseudomonadota</taxon>
        <taxon>Betaproteobacteria</taxon>
        <taxon>Burkholderiales</taxon>
        <taxon>Oxalobacteraceae</taxon>
        <taxon>Telluria group</taxon>
        <taxon>Pseudoduganella</taxon>
    </lineage>
</organism>
<evidence type="ECO:0000313" key="6">
    <source>
        <dbReference type="Proteomes" id="UP000446768"/>
    </source>
</evidence>
<dbReference type="GO" id="GO:0018845">
    <property type="term" value="F:2-hydroxychromene-2-carboxylate isomerase activity"/>
    <property type="evidence" value="ECO:0007669"/>
    <property type="project" value="UniProtKB-UniRule"/>
</dbReference>
<dbReference type="InterPro" id="IPR036249">
    <property type="entry name" value="Thioredoxin-like_sf"/>
</dbReference>
<dbReference type="SUPFAM" id="SSF52833">
    <property type="entry name" value="Thioredoxin-like"/>
    <property type="match status" value="1"/>
</dbReference>
<dbReference type="EC" id="5.99.1.4" evidence="1"/>
<name>A0A7X2ITJ2_9BURK</name>
<keyword evidence="1 5" id="KW-0413">Isomerase</keyword>
<evidence type="ECO:0000256" key="1">
    <source>
        <dbReference type="PIRNR" id="PIRNR006386"/>
    </source>
</evidence>
<feature type="active site" description="Nucleophile" evidence="2">
    <location>
        <position position="12"/>
    </location>
</feature>
<comment type="caution">
    <text evidence="5">The sequence shown here is derived from an EMBL/GenBank/DDBJ whole genome shotgun (WGS) entry which is preliminary data.</text>
</comment>
<accession>A0A7X2ITJ2</accession>
<dbReference type="Pfam" id="PF01323">
    <property type="entry name" value="DSBA"/>
    <property type="match status" value="1"/>
</dbReference>
<sequence length="233" mass="25969">MEPIDFYFDFGSPYGYFAATCIDELAARHGRTVRWHPVMMAAMLQATGGTPLPLVPIKGDYVRHDIRRTARQHGIAYRQPDVFPELLLAPGRAMLWLRLQYGDELAVRFAKRCYHAYFAERARLADPSTVCRLAAELGVVEEALAAALLADDVKALFKVETQQALERGVFGVPFVIVDGEPFWGFDRFGQLEAWLAGRGASWRYWARKARGPVGAKWKTPKPQAADTPASAAA</sequence>
<dbReference type="Gene3D" id="3.40.30.10">
    <property type="entry name" value="Glutaredoxin"/>
    <property type="match status" value="1"/>
</dbReference>
<dbReference type="RefSeq" id="WP_154380771.1">
    <property type="nucleotide sequence ID" value="NZ_WKJJ01000024.1"/>
</dbReference>
<dbReference type="GO" id="GO:1901170">
    <property type="term" value="P:naphthalene catabolic process"/>
    <property type="evidence" value="ECO:0007669"/>
    <property type="project" value="InterPro"/>
</dbReference>
<feature type="compositionally biased region" description="Low complexity" evidence="3">
    <location>
        <begin position="224"/>
        <end position="233"/>
    </location>
</feature>
<gene>
    <name evidence="5" type="ORF">GJ700_29455</name>
</gene>
<dbReference type="InterPro" id="IPR044087">
    <property type="entry name" value="NahD-like"/>
</dbReference>
<dbReference type="AlphaFoldDB" id="A0A7X2ITJ2"/>
<reference evidence="5 6" key="1">
    <citation type="submission" date="2019-11" db="EMBL/GenBank/DDBJ databases">
        <title>Novel species isolated from a subtropical stream in China.</title>
        <authorList>
            <person name="Lu H."/>
        </authorList>
    </citation>
    <scope>NUCLEOTIDE SEQUENCE [LARGE SCALE GENOMIC DNA]</scope>
    <source>
        <strain evidence="5 6">FT92W</strain>
    </source>
</reference>
<dbReference type="PANTHER" id="PTHR42943:SF2">
    <property type="entry name" value="GLUTATHIONE S-TRANSFERASE KAPPA 1"/>
    <property type="match status" value="1"/>
</dbReference>
<dbReference type="PIRSF" id="PIRSF006386">
    <property type="entry name" value="HCCAis_GSTk"/>
    <property type="match status" value="1"/>
</dbReference>
<evidence type="ECO:0000259" key="4">
    <source>
        <dbReference type="Pfam" id="PF01323"/>
    </source>
</evidence>
<dbReference type="GO" id="GO:0004602">
    <property type="term" value="F:glutathione peroxidase activity"/>
    <property type="evidence" value="ECO:0007669"/>
    <property type="project" value="TreeGrafter"/>
</dbReference>
<dbReference type="InterPro" id="IPR001853">
    <property type="entry name" value="DSBA-like_thioredoxin_dom"/>
</dbReference>
<dbReference type="GO" id="GO:0006749">
    <property type="term" value="P:glutathione metabolic process"/>
    <property type="evidence" value="ECO:0007669"/>
    <property type="project" value="TreeGrafter"/>
</dbReference>
<dbReference type="GO" id="GO:0004364">
    <property type="term" value="F:glutathione transferase activity"/>
    <property type="evidence" value="ECO:0007669"/>
    <property type="project" value="TreeGrafter"/>
</dbReference>
<keyword evidence="6" id="KW-1185">Reference proteome</keyword>
<feature type="domain" description="DSBA-like thioredoxin" evidence="4">
    <location>
        <begin position="4"/>
        <end position="193"/>
    </location>
</feature>
<dbReference type="InterPro" id="IPR014440">
    <property type="entry name" value="HCCAis_GSTk"/>
</dbReference>
<dbReference type="PANTHER" id="PTHR42943">
    <property type="entry name" value="GLUTATHIONE S-TRANSFERASE KAPPA"/>
    <property type="match status" value="1"/>
</dbReference>
<evidence type="ECO:0000313" key="5">
    <source>
        <dbReference type="EMBL" id="MRV75846.1"/>
    </source>
</evidence>
<proteinExistence type="inferred from homology"/>
<comment type="similarity">
    <text evidence="1">Belongs to the GST superfamily. NadH family.</text>
</comment>